<keyword evidence="2" id="KW-1133">Transmembrane helix</keyword>
<name>A0A9W7M065_HIBTR</name>
<dbReference type="EMBL" id="BSYR01000019">
    <property type="protein sequence ID" value="GMI83344.1"/>
    <property type="molecule type" value="Genomic_DNA"/>
</dbReference>
<reference evidence="3" key="1">
    <citation type="submission" date="2023-05" db="EMBL/GenBank/DDBJ databases">
        <title>Genome and transcriptome analyses reveal genes involved in the formation of fine ridges on petal epidermal cells in Hibiscus trionum.</title>
        <authorList>
            <person name="Koshimizu S."/>
            <person name="Masuda S."/>
            <person name="Ishii T."/>
            <person name="Shirasu K."/>
            <person name="Hoshino A."/>
            <person name="Arita M."/>
        </authorList>
    </citation>
    <scope>NUCLEOTIDE SEQUENCE</scope>
    <source>
        <strain evidence="3">Hamamatsu line</strain>
    </source>
</reference>
<sequence length="99" mass="11130">MELLLLVAEIIATVVLLGLAGMFIRLLDALVLTPKRIRSQVGIQAPPPSSLAGNFQPRNNRKSRGTQVQRICFHRGEYRFCRGSIRIRPEMATTSDQRL</sequence>
<evidence type="ECO:0000256" key="2">
    <source>
        <dbReference type="SAM" id="Phobius"/>
    </source>
</evidence>
<gene>
    <name evidence="3" type="ORF">HRI_002003700</name>
</gene>
<keyword evidence="4" id="KW-1185">Reference proteome</keyword>
<keyword evidence="2" id="KW-0812">Transmembrane</keyword>
<dbReference type="Proteomes" id="UP001165190">
    <property type="component" value="Unassembled WGS sequence"/>
</dbReference>
<feature type="transmembrane region" description="Helical" evidence="2">
    <location>
        <begin position="6"/>
        <end position="27"/>
    </location>
</feature>
<organism evidence="3 4">
    <name type="scientific">Hibiscus trionum</name>
    <name type="common">Flower of an hour</name>
    <dbReference type="NCBI Taxonomy" id="183268"/>
    <lineage>
        <taxon>Eukaryota</taxon>
        <taxon>Viridiplantae</taxon>
        <taxon>Streptophyta</taxon>
        <taxon>Embryophyta</taxon>
        <taxon>Tracheophyta</taxon>
        <taxon>Spermatophyta</taxon>
        <taxon>Magnoliopsida</taxon>
        <taxon>eudicotyledons</taxon>
        <taxon>Gunneridae</taxon>
        <taxon>Pentapetalae</taxon>
        <taxon>rosids</taxon>
        <taxon>malvids</taxon>
        <taxon>Malvales</taxon>
        <taxon>Malvaceae</taxon>
        <taxon>Malvoideae</taxon>
        <taxon>Hibiscus</taxon>
    </lineage>
</organism>
<accession>A0A9W7M065</accession>
<evidence type="ECO:0000256" key="1">
    <source>
        <dbReference type="SAM" id="MobiDB-lite"/>
    </source>
</evidence>
<feature type="region of interest" description="Disordered" evidence="1">
    <location>
        <begin position="43"/>
        <end position="66"/>
    </location>
</feature>
<evidence type="ECO:0000313" key="3">
    <source>
        <dbReference type="EMBL" id="GMI83344.1"/>
    </source>
</evidence>
<dbReference type="AlphaFoldDB" id="A0A9W7M065"/>
<proteinExistence type="predicted"/>
<comment type="caution">
    <text evidence="3">The sequence shown here is derived from an EMBL/GenBank/DDBJ whole genome shotgun (WGS) entry which is preliminary data.</text>
</comment>
<evidence type="ECO:0000313" key="4">
    <source>
        <dbReference type="Proteomes" id="UP001165190"/>
    </source>
</evidence>
<keyword evidence="2" id="KW-0472">Membrane</keyword>
<dbReference type="OrthoDB" id="997487at2759"/>
<protein>
    <submittedName>
        <fullName evidence="3">Uncharacterized protein</fullName>
    </submittedName>
</protein>